<dbReference type="AlphaFoldDB" id="A0A512N4R3"/>
<evidence type="ECO:0000259" key="4">
    <source>
        <dbReference type="SMART" id="SM00861"/>
    </source>
</evidence>
<dbReference type="InterPro" id="IPR009014">
    <property type="entry name" value="Transketo_C/PFOR_II"/>
</dbReference>
<accession>A0A512N4R3</accession>
<dbReference type="InterPro" id="IPR005475">
    <property type="entry name" value="Transketolase-like_Pyr-bd"/>
</dbReference>
<dbReference type="Gene3D" id="3.40.50.920">
    <property type="match status" value="1"/>
</dbReference>
<comment type="caution">
    <text evidence="5">The sequence shown here is derived from an EMBL/GenBank/DDBJ whole genome shotgun (WGS) entry which is preliminary data.</text>
</comment>
<dbReference type="Gene3D" id="3.40.50.970">
    <property type="match status" value="1"/>
</dbReference>
<organism evidence="5 6">
    <name type="scientific">Reyranella soli</name>
    <dbReference type="NCBI Taxonomy" id="1230389"/>
    <lineage>
        <taxon>Bacteria</taxon>
        <taxon>Pseudomonadati</taxon>
        <taxon>Pseudomonadota</taxon>
        <taxon>Alphaproteobacteria</taxon>
        <taxon>Hyphomicrobiales</taxon>
        <taxon>Reyranellaceae</taxon>
        <taxon>Reyranella</taxon>
    </lineage>
</organism>
<dbReference type="CDD" id="cd07036">
    <property type="entry name" value="TPP_PYR_E1-PDHc-beta_like"/>
    <property type="match status" value="1"/>
</dbReference>
<feature type="domain" description="Transketolase-like pyrimidine-binding" evidence="4">
    <location>
        <begin position="4"/>
        <end position="179"/>
    </location>
</feature>
<keyword evidence="3" id="KW-0786">Thiamine pyrophosphate</keyword>
<comment type="cofactor">
    <cofactor evidence="1">
        <name>thiamine diphosphate</name>
        <dbReference type="ChEBI" id="CHEBI:58937"/>
    </cofactor>
</comment>
<dbReference type="SUPFAM" id="SSF52922">
    <property type="entry name" value="TK C-terminal domain-like"/>
    <property type="match status" value="1"/>
</dbReference>
<dbReference type="SMART" id="SM00861">
    <property type="entry name" value="Transket_pyr"/>
    <property type="match status" value="1"/>
</dbReference>
<keyword evidence="6" id="KW-1185">Reference proteome</keyword>
<dbReference type="GO" id="GO:0016491">
    <property type="term" value="F:oxidoreductase activity"/>
    <property type="evidence" value="ECO:0007669"/>
    <property type="project" value="UniProtKB-KW"/>
</dbReference>
<dbReference type="PANTHER" id="PTHR43257:SF2">
    <property type="entry name" value="PYRUVATE DEHYDROGENASE E1 COMPONENT SUBUNIT BETA"/>
    <property type="match status" value="1"/>
</dbReference>
<sequence>MRKLDYAGAIREAMTQEMERDSRVFVYGIGVPTWSSIFGTTKGIPEKFGKERCFDTPISEDCMTGFGLGAAIRGLRPIHVHIRVDFMILATNQLINMVSNYTYSTGGKLKVPLVVRAVIGRGWGQGAQHSKALFSNFTHIPGLKVIAPTTPSDMKGMMTAAIRDDNPVICFEHRWLYWAEEDVPEEPYEIPLGVGRILRPGKDVTVVGLSWMNVEARLAADILAKRGVSVEIVDPRTLAPLDEDLIVDSVKRTGRCIIADCDWVDSGFSAELSARINEKCFGMLKAAVKRIGFAHTPAPTVRELENEFYPNAKTIVHAVEDMLGLEAANLDGEDFFSHERRFRGPF</sequence>
<keyword evidence="2" id="KW-0560">Oxidoreductase</keyword>
<dbReference type="InterPro" id="IPR029061">
    <property type="entry name" value="THDP-binding"/>
</dbReference>
<dbReference type="InterPro" id="IPR033248">
    <property type="entry name" value="Transketolase_C"/>
</dbReference>
<dbReference type="FunFam" id="3.40.50.970:FF:000001">
    <property type="entry name" value="Pyruvate dehydrogenase E1 beta subunit"/>
    <property type="match status" value="1"/>
</dbReference>
<dbReference type="Pfam" id="PF02779">
    <property type="entry name" value="Transket_pyr"/>
    <property type="match status" value="1"/>
</dbReference>
<proteinExistence type="predicted"/>
<dbReference type="Proteomes" id="UP000321058">
    <property type="component" value="Unassembled WGS sequence"/>
</dbReference>
<evidence type="ECO:0000256" key="3">
    <source>
        <dbReference type="ARBA" id="ARBA00023052"/>
    </source>
</evidence>
<reference evidence="5 6" key="1">
    <citation type="submission" date="2019-07" db="EMBL/GenBank/DDBJ databases">
        <title>Whole genome shotgun sequence of Reyranella soli NBRC 108950.</title>
        <authorList>
            <person name="Hosoyama A."/>
            <person name="Uohara A."/>
            <person name="Ohji S."/>
            <person name="Ichikawa N."/>
        </authorList>
    </citation>
    <scope>NUCLEOTIDE SEQUENCE [LARGE SCALE GENOMIC DNA]</scope>
    <source>
        <strain evidence="5 6">NBRC 108950</strain>
    </source>
</reference>
<dbReference type="OrthoDB" id="9780894at2"/>
<protein>
    <submittedName>
        <fullName evidence="5">TPP-dependent acetoin dehydrogenase complex, E1 protein subunit beta</fullName>
    </submittedName>
</protein>
<dbReference type="PANTHER" id="PTHR43257">
    <property type="entry name" value="PYRUVATE DEHYDROGENASE E1 COMPONENT BETA SUBUNIT"/>
    <property type="match status" value="1"/>
</dbReference>
<dbReference type="EMBL" id="BKAJ01000020">
    <property type="protein sequence ID" value="GEP53979.1"/>
    <property type="molecule type" value="Genomic_DNA"/>
</dbReference>
<dbReference type="Pfam" id="PF02780">
    <property type="entry name" value="Transketolase_C"/>
    <property type="match status" value="1"/>
</dbReference>
<evidence type="ECO:0000256" key="2">
    <source>
        <dbReference type="ARBA" id="ARBA00023002"/>
    </source>
</evidence>
<evidence type="ECO:0000256" key="1">
    <source>
        <dbReference type="ARBA" id="ARBA00001964"/>
    </source>
</evidence>
<gene>
    <name evidence="5" type="primary">acoB</name>
    <name evidence="5" type="ORF">RSO01_11450</name>
</gene>
<dbReference type="RefSeq" id="WP_147147096.1">
    <property type="nucleotide sequence ID" value="NZ_BKAJ01000020.1"/>
</dbReference>
<name>A0A512N4R3_9HYPH</name>
<dbReference type="SUPFAM" id="SSF52518">
    <property type="entry name" value="Thiamin diphosphate-binding fold (THDP-binding)"/>
    <property type="match status" value="1"/>
</dbReference>
<evidence type="ECO:0000313" key="6">
    <source>
        <dbReference type="Proteomes" id="UP000321058"/>
    </source>
</evidence>
<evidence type="ECO:0000313" key="5">
    <source>
        <dbReference type="EMBL" id="GEP53979.1"/>
    </source>
</evidence>